<protein>
    <submittedName>
        <fullName evidence="7">Putative membrane protein</fullName>
    </submittedName>
</protein>
<reference evidence="8" key="1">
    <citation type="submission" date="2016-10" db="EMBL/GenBank/DDBJ databases">
        <authorList>
            <person name="Varghese N."/>
            <person name="Submissions S."/>
        </authorList>
    </citation>
    <scope>NUCLEOTIDE SEQUENCE [LARGE SCALE GENOMIC DNA]</scope>
    <source>
        <strain evidence="8">DSM 44526</strain>
    </source>
</reference>
<feature type="domain" description="DUF202" evidence="6">
    <location>
        <begin position="5"/>
        <end position="67"/>
    </location>
</feature>
<dbReference type="Pfam" id="PF02656">
    <property type="entry name" value="DUF202"/>
    <property type="match status" value="1"/>
</dbReference>
<accession>A0A1G8A6E0</accession>
<feature type="transmembrane region" description="Helical" evidence="5">
    <location>
        <begin position="12"/>
        <end position="34"/>
    </location>
</feature>
<evidence type="ECO:0000256" key="3">
    <source>
        <dbReference type="ARBA" id="ARBA00022989"/>
    </source>
</evidence>
<proteinExistence type="predicted"/>
<keyword evidence="3 5" id="KW-1133">Transmembrane helix</keyword>
<gene>
    <name evidence="7" type="ORF">SAMN05660324_0066</name>
</gene>
<evidence type="ECO:0000313" key="7">
    <source>
        <dbReference type="EMBL" id="SDH16426.1"/>
    </source>
</evidence>
<comment type="subcellular location">
    <subcellularLocation>
        <location evidence="1">Endomembrane system</location>
        <topology evidence="1">Multi-pass membrane protein</topology>
    </subcellularLocation>
</comment>
<dbReference type="EMBL" id="FNCF01000010">
    <property type="protein sequence ID" value="SDH16426.1"/>
    <property type="molecule type" value="Genomic_DNA"/>
</dbReference>
<evidence type="ECO:0000259" key="6">
    <source>
        <dbReference type="Pfam" id="PF02656"/>
    </source>
</evidence>
<name>A0A1G8A6E0_9ACTN</name>
<evidence type="ECO:0000256" key="1">
    <source>
        <dbReference type="ARBA" id="ARBA00004127"/>
    </source>
</evidence>
<dbReference type="AlphaFoldDB" id="A0A1G8A6E0"/>
<evidence type="ECO:0000256" key="5">
    <source>
        <dbReference type="SAM" id="Phobius"/>
    </source>
</evidence>
<keyword evidence="4 5" id="KW-0472">Membrane</keyword>
<keyword evidence="8" id="KW-1185">Reference proteome</keyword>
<evidence type="ECO:0000313" key="8">
    <source>
        <dbReference type="Proteomes" id="UP000198863"/>
    </source>
</evidence>
<evidence type="ECO:0000256" key="2">
    <source>
        <dbReference type="ARBA" id="ARBA00022692"/>
    </source>
</evidence>
<evidence type="ECO:0000256" key="4">
    <source>
        <dbReference type="ARBA" id="ARBA00023136"/>
    </source>
</evidence>
<sequence>MSAPPTLAAERTALAWARTGLAVLANGALLLVRVLTGRGAAATAVLVAASVLVAAVAVVLGWRRSRALRDGSPAATRGPWVLGVLVAALCLAVVVVVPSAGA</sequence>
<feature type="transmembrane region" description="Helical" evidence="5">
    <location>
        <begin position="40"/>
        <end position="60"/>
    </location>
</feature>
<dbReference type="InterPro" id="IPR003807">
    <property type="entry name" value="DUF202"/>
</dbReference>
<organism evidence="7 8">
    <name type="scientific">Klenkia brasiliensis</name>
    <dbReference type="NCBI Taxonomy" id="333142"/>
    <lineage>
        <taxon>Bacteria</taxon>
        <taxon>Bacillati</taxon>
        <taxon>Actinomycetota</taxon>
        <taxon>Actinomycetes</taxon>
        <taxon>Geodermatophilales</taxon>
        <taxon>Geodermatophilaceae</taxon>
        <taxon>Klenkia</taxon>
    </lineage>
</organism>
<dbReference type="Proteomes" id="UP000198863">
    <property type="component" value="Unassembled WGS sequence"/>
</dbReference>
<keyword evidence="2 5" id="KW-0812">Transmembrane</keyword>
<dbReference type="GO" id="GO:0012505">
    <property type="term" value="C:endomembrane system"/>
    <property type="evidence" value="ECO:0007669"/>
    <property type="project" value="UniProtKB-SubCell"/>
</dbReference>
<dbReference type="RefSeq" id="WP_091069204.1">
    <property type="nucleotide sequence ID" value="NZ_FNCF01000010.1"/>
</dbReference>
<feature type="transmembrane region" description="Helical" evidence="5">
    <location>
        <begin position="80"/>
        <end position="100"/>
    </location>
</feature>